<feature type="compositionally biased region" description="Basic residues" evidence="1">
    <location>
        <begin position="39"/>
        <end position="56"/>
    </location>
</feature>
<organism evidence="2 3">
    <name type="scientific">Ilyodon furcidens</name>
    <name type="common">goldbreast splitfin</name>
    <dbReference type="NCBI Taxonomy" id="33524"/>
    <lineage>
        <taxon>Eukaryota</taxon>
        <taxon>Metazoa</taxon>
        <taxon>Chordata</taxon>
        <taxon>Craniata</taxon>
        <taxon>Vertebrata</taxon>
        <taxon>Euteleostomi</taxon>
        <taxon>Actinopterygii</taxon>
        <taxon>Neopterygii</taxon>
        <taxon>Teleostei</taxon>
        <taxon>Neoteleostei</taxon>
        <taxon>Acanthomorphata</taxon>
        <taxon>Ovalentaria</taxon>
        <taxon>Atherinomorphae</taxon>
        <taxon>Cyprinodontiformes</taxon>
        <taxon>Goodeidae</taxon>
        <taxon>Ilyodon</taxon>
    </lineage>
</organism>
<keyword evidence="3" id="KW-1185">Reference proteome</keyword>
<comment type="caution">
    <text evidence="2">The sequence shown here is derived from an EMBL/GenBank/DDBJ whole genome shotgun (WGS) entry which is preliminary data.</text>
</comment>
<proteinExistence type="predicted"/>
<reference evidence="2 3" key="1">
    <citation type="submission" date="2021-06" db="EMBL/GenBank/DDBJ databases">
        <authorList>
            <person name="Palmer J.M."/>
        </authorList>
    </citation>
    <scope>NUCLEOTIDE SEQUENCE [LARGE SCALE GENOMIC DNA]</scope>
    <source>
        <strain evidence="3">if_2019</strain>
        <tissue evidence="2">Muscle</tissue>
    </source>
</reference>
<name>A0ABV0TEM1_9TELE</name>
<evidence type="ECO:0000313" key="3">
    <source>
        <dbReference type="Proteomes" id="UP001482620"/>
    </source>
</evidence>
<feature type="region of interest" description="Disordered" evidence="1">
    <location>
        <begin position="28"/>
        <end position="69"/>
    </location>
</feature>
<evidence type="ECO:0000313" key="2">
    <source>
        <dbReference type="EMBL" id="MEQ2231333.1"/>
    </source>
</evidence>
<gene>
    <name evidence="2" type="ORF">ILYODFUR_038496</name>
</gene>
<evidence type="ECO:0000256" key="1">
    <source>
        <dbReference type="SAM" id="MobiDB-lite"/>
    </source>
</evidence>
<sequence length="69" mass="8014">MWRNRFHRNSDRCGCGFISFSNDCCCSSLETSEEGKSSSHLHKTTKTPKGRRRRSRTQQSFDNTREGNL</sequence>
<dbReference type="Proteomes" id="UP001482620">
    <property type="component" value="Unassembled WGS sequence"/>
</dbReference>
<accession>A0ABV0TEM1</accession>
<protein>
    <submittedName>
        <fullName evidence="2">Uncharacterized protein</fullName>
    </submittedName>
</protein>
<dbReference type="EMBL" id="JAHRIQ010032793">
    <property type="protein sequence ID" value="MEQ2231333.1"/>
    <property type="molecule type" value="Genomic_DNA"/>
</dbReference>